<feature type="transmembrane region" description="Helical" evidence="7">
    <location>
        <begin position="101"/>
        <end position="124"/>
    </location>
</feature>
<feature type="transmembrane region" description="Helical" evidence="7">
    <location>
        <begin position="24"/>
        <end position="46"/>
    </location>
</feature>
<accession>A0A9W9LNG2</accession>
<keyword evidence="3 7" id="KW-1133">Transmembrane helix</keyword>
<feature type="transmembrane region" description="Helical" evidence="7">
    <location>
        <begin position="215"/>
        <end position="240"/>
    </location>
</feature>
<protein>
    <recommendedName>
        <fullName evidence="8">Rhodopsin domain-containing protein</fullName>
    </recommendedName>
</protein>
<feature type="region of interest" description="Disordered" evidence="6">
    <location>
        <begin position="314"/>
        <end position="335"/>
    </location>
</feature>
<gene>
    <name evidence="9" type="ORF">N7482_005439</name>
</gene>
<evidence type="ECO:0000313" key="9">
    <source>
        <dbReference type="EMBL" id="KAJ5166658.1"/>
    </source>
</evidence>
<dbReference type="GO" id="GO:0016020">
    <property type="term" value="C:membrane"/>
    <property type="evidence" value="ECO:0007669"/>
    <property type="project" value="UniProtKB-SubCell"/>
</dbReference>
<feature type="region of interest" description="Disordered" evidence="6">
    <location>
        <begin position="358"/>
        <end position="382"/>
    </location>
</feature>
<keyword evidence="10" id="KW-1185">Reference proteome</keyword>
<reference evidence="9" key="1">
    <citation type="submission" date="2022-11" db="EMBL/GenBank/DDBJ databases">
        <authorList>
            <person name="Petersen C."/>
        </authorList>
    </citation>
    <scope>NUCLEOTIDE SEQUENCE</scope>
    <source>
        <strain evidence="9">IBT 26290</strain>
    </source>
</reference>
<evidence type="ECO:0000313" key="10">
    <source>
        <dbReference type="Proteomes" id="UP001149163"/>
    </source>
</evidence>
<dbReference type="Proteomes" id="UP001149163">
    <property type="component" value="Unassembled WGS sequence"/>
</dbReference>
<dbReference type="AlphaFoldDB" id="A0A9W9LNG2"/>
<feature type="transmembrane region" description="Helical" evidence="7">
    <location>
        <begin position="58"/>
        <end position="81"/>
    </location>
</feature>
<keyword evidence="2 7" id="KW-0812">Transmembrane</keyword>
<keyword evidence="4 7" id="KW-0472">Membrane</keyword>
<dbReference type="EMBL" id="JAPQKN010000003">
    <property type="protein sequence ID" value="KAJ5166658.1"/>
    <property type="molecule type" value="Genomic_DNA"/>
</dbReference>
<feature type="transmembrane region" description="Helical" evidence="7">
    <location>
        <begin position="136"/>
        <end position="159"/>
    </location>
</feature>
<feature type="domain" description="Rhodopsin" evidence="8">
    <location>
        <begin position="42"/>
        <end position="302"/>
    </location>
</feature>
<evidence type="ECO:0000259" key="8">
    <source>
        <dbReference type="Pfam" id="PF20684"/>
    </source>
</evidence>
<proteinExistence type="inferred from homology"/>
<dbReference type="RefSeq" id="XP_056543119.1">
    <property type="nucleotide sequence ID" value="XM_056687564.1"/>
</dbReference>
<evidence type="ECO:0000256" key="4">
    <source>
        <dbReference type="ARBA" id="ARBA00023136"/>
    </source>
</evidence>
<dbReference type="OrthoDB" id="5342292at2759"/>
<evidence type="ECO:0000256" key="3">
    <source>
        <dbReference type="ARBA" id="ARBA00022989"/>
    </source>
</evidence>
<organism evidence="9 10">
    <name type="scientific">Penicillium canariense</name>
    <dbReference type="NCBI Taxonomy" id="189055"/>
    <lineage>
        <taxon>Eukaryota</taxon>
        <taxon>Fungi</taxon>
        <taxon>Dikarya</taxon>
        <taxon>Ascomycota</taxon>
        <taxon>Pezizomycotina</taxon>
        <taxon>Eurotiomycetes</taxon>
        <taxon>Eurotiomycetidae</taxon>
        <taxon>Eurotiales</taxon>
        <taxon>Aspergillaceae</taxon>
        <taxon>Penicillium</taxon>
    </lineage>
</organism>
<evidence type="ECO:0000256" key="1">
    <source>
        <dbReference type="ARBA" id="ARBA00004141"/>
    </source>
</evidence>
<dbReference type="PANTHER" id="PTHR33048:SF159">
    <property type="entry name" value="MEMBRANE PROTEIN, PUTATIVE (AFU_ORTHOLOGUE AFUA_5G02860)-RELATED"/>
    <property type="match status" value="1"/>
</dbReference>
<dbReference type="PANTHER" id="PTHR33048">
    <property type="entry name" value="PTH11-LIKE INTEGRAL MEMBRANE PROTEIN (AFU_ORTHOLOGUE AFUA_5G11245)"/>
    <property type="match status" value="1"/>
</dbReference>
<dbReference type="GeneID" id="81426740"/>
<dbReference type="InterPro" id="IPR052337">
    <property type="entry name" value="SAT4-like"/>
</dbReference>
<evidence type="ECO:0000256" key="5">
    <source>
        <dbReference type="ARBA" id="ARBA00038359"/>
    </source>
</evidence>
<feature type="transmembrane region" description="Helical" evidence="7">
    <location>
        <begin position="282"/>
        <end position="300"/>
    </location>
</feature>
<comment type="caution">
    <text evidence="9">The sequence shown here is derived from an EMBL/GenBank/DDBJ whole genome shotgun (WGS) entry which is preliminary data.</text>
</comment>
<comment type="subcellular location">
    <subcellularLocation>
        <location evidence="1">Membrane</location>
        <topology evidence="1">Multi-pass membrane protein</topology>
    </subcellularLocation>
</comment>
<dbReference type="InterPro" id="IPR049326">
    <property type="entry name" value="Rhodopsin_dom_fungi"/>
</dbReference>
<evidence type="ECO:0000256" key="7">
    <source>
        <dbReference type="SAM" id="Phobius"/>
    </source>
</evidence>
<dbReference type="Pfam" id="PF20684">
    <property type="entry name" value="Fung_rhodopsin"/>
    <property type="match status" value="1"/>
</dbReference>
<sequence length="397" mass="44107">MHLPSSLVQRDSGGGSIDRSVQSWNYACQSLCIIGMTVFFGLRVYTRCFLLNGFGKEDWACVVAWFLGVWYSIIAIIMGHYGGGLHYSDVPIEDRIPFQKTVYITMVMYGPTAYLTKVLLLWIMARVFSPFRKVIILIYGFMALMLAYYIPAVIVKIRICNPIPRFWNSEVDGTCLDETSIILADAVVSCVSDLIILILPMPLTMSLQMSPRKKIRVIAILGAGGLAVAASIIRLILIILTGQSKDATHAFMRINMLGQVVSRVIRTTATIMLTTAIRYSNAEIAIGVICTCLPALSALLKRIYREYSSNKATHESEYKMSSMRNQSKIDRSRKQVSVREAESDEAMLVYHAQRNPTIETTVRGDTEAQKGSRGSPFDGIGITRTVDVSTSVETASH</sequence>
<feature type="transmembrane region" description="Helical" evidence="7">
    <location>
        <begin position="179"/>
        <end position="203"/>
    </location>
</feature>
<name>A0A9W9LNG2_9EURO</name>
<evidence type="ECO:0000256" key="2">
    <source>
        <dbReference type="ARBA" id="ARBA00022692"/>
    </source>
</evidence>
<reference evidence="9" key="2">
    <citation type="journal article" date="2023" name="IMA Fungus">
        <title>Comparative genomic study of the Penicillium genus elucidates a diverse pangenome and 15 lateral gene transfer events.</title>
        <authorList>
            <person name="Petersen C."/>
            <person name="Sorensen T."/>
            <person name="Nielsen M.R."/>
            <person name="Sondergaard T.E."/>
            <person name="Sorensen J.L."/>
            <person name="Fitzpatrick D.A."/>
            <person name="Frisvad J.C."/>
            <person name="Nielsen K.L."/>
        </authorList>
    </citation>
    <scope>NUCLEOTIDE SEQUENCE</scope>
    <source>
        <strain evidence="9">IBT 26290</strain>
    </source>
</reference>
<evidence type="ECO:0000256" key="6">
    <source>
        <dbReference type="SAM" id="MobiDB-lite"/>
    </source>
</evidence>
<comment type="similarity">
    <text evidence="5">Belongs to the SAT4 family.</text>
</comment>